<feature type="compositionally biased region" description="Basic and acidic residues" evidence="1">
    <location>
        <begin position="356"/>
        <end position="378"/>
    </location>
</feature>
<reference evidence="2" key="1">
    <citation type="journal article" date="2019" name="Sci. Rep.">
        <title>Draft genome of Tanacetum cinerariifolium, the natural source of mosquito coil.</title>
        <authorList>
            <person name="Yamashiro T."/>
            <person name="Shiraishi A."/>
            <person name="Satake H."/>
            <person name="Nakayama K."/>
        </authorList>
    </citation>
    <scope>NUCLEOTIDE SEQUENCE</scope>
</reference>
<organism evidence="2">
    <name type="scientific">Tanacetum cinerariifolium</name>
    <name type="common">Dalmatian daisy</name>
    <name type="synonym">Chrysanthemum cinerariifolium</name>
    <dbReference type="NCBI Taxonomy" id="118510"/>
    <lineage>
        <taxon>Eukaryota</taxon>
        <taxon>Viridiplantae</taxon>
        <taxon>Streptophyta</taxon>
        <taxon>Embryophyta</taxon>
        <taxon>Tracheophyta</taxon>
        <taxon>Spermatophyta</taxon>
        <taxon>Magnoliopsida</taxon>
        <taxon>eudicotyledons</taxon>
        <taxon>Gunneridae</taxon>
        <taxon>Pentapetalae</taxon>
        <taxon>asterids</taxon>
        <taxon>campanulids</taxon>
        <taxon>Asterales</taxon>
        <taxon>Asteraceae</taxon>
        <taxon>Asteroideae</taxon>
        <taxon>Anthemideae</taxon>
        <taxon>Anthemidinae</taxon>
        <taxon>Tanacetum</taxon>
    </lineage>
</organism>
<evidence type="ECO:0000256" key="1">
    <source>
        <dbReference type="SAM" id="MobiDB-lite"/>
    </source>
</evidence>
<feature type="non-terminal residue" evidence="2">
    <location>
        <position position="386"/>
    </location>
</feature>
<feature type="region of interest" description="Disordered" evidence="1">
    <location>
        <begin position="317"/>
        <end position="386"/>
    </location>
</feature>
<accession>A0A699KN65</accession>
<feature type="region of interest" description="Disordered" evidence="1">
    <location>
        <begin position="248"/>
        <end position="267"/>
    </location>
</feature>
<sequence length="386" mass="44151">MATIIEQQVALDKALVPSTQRLRIGRNNFRLPSDIQYKESTLQVVYDVLRRCPFFKAFLVTADVPEIYMQEFWATAYVHHHSIRFKMDKKITSSTWRYLGTLHICPRIPGQSFDELPFEEEILDFLRFLEHSDQIRILTDVNINKLFQPCRSFRAVINKCLTGKSSGFNSFRLSQAQILWGLYHSRNIDYAFLIWEDFVYQVKHKNHKKSNEMYYPRFTKRSGTPRLTKNTTLMPLEKQHLSLRPVPEGKRVSDSFTTPPTAVASPRPTIAATPKLTAAAKGKQPAKATKAKSLSALSEVAMTEAEQLKLILKRSRQQMHISQPGGSGTDEGTSFKPGVQNVPTDDSEEEISWNSSDDKDADAQEKDRDDDEGDKKDESNDEEKDD</sequence>
<proteinExistence type="predicted"/>
<gene>
    <name evidence="2" type="ORF">Tci_673670</name>
</gene>
<protein>
    <recommendedName>
        <fullName evidence="3">Monodehydroascorbate reductase</fullName>
    </recommendedName>
</protein>
<comment type="caution">
    <text evidence="2">The sequence shown here is derived from an EMBL/GenBank/DDBJ whole genome shotgun (WGS) entry which is preliminary data.</text>
</comment>
<evidence type="ECO:0008006" key="3">
    <source>
        <dbReference type="Google" id="ProtNLM"/>
    </source>
</evidence>
<dbReference type="EMBL" id="BKCJ010534280">
    <property type="protein sequence ID" value="GFB01699.1"/>
    <property type="molecule type" value="Genomic_DNA"/>
</dbReference>
<dbReference type="AlphaFoldDB" id="A0A699KN65"/>
<evidence type="ECO:0000313" key="2">
    <source>
        <dbReference type="EMBL" id="GFB01699.1"/>
    </source>
</evidence>
<name>A0A699KN65_TANCI</name>